<name>A0AAI8VC60_9PEZI</name>
<reference evidence="3" key="1">
    <citation type="submission" date="2023-10" db="EMBL/GenBank/DDBJ databases">
        <authorList>
            <person name="Hackl T."/>
        </authorList>
    </citation>
    <scope>NUCLEOTIDE SEQUENCE</scope>
</reference>
<dbReference type="EMBL" id="CAUWAG010000004">
    <property type="protein sequence ID" value="CAJ2502183.1"/>
    <property type="molecule type" value="Genomic_DNA"/>
</dbReference>
<dbReference type="InterPro" id="IPR029226">
    <property type="entry name" value="Ecp2-like"/>
</dbReference>
<evidence type="ECO:0000313" key="3">
    <source>
        <dbReference type="EMBL" id="CAJ2502183.1"/>
    </source>
</evidence>
<organism evidence="3 4">
    <name type="scientific">Anthostomella pinea</name>
    <dbReference type="NCBI Taxonomy" id="933095"/>
    <lineage>
        <taxon>Eukaryota</taxon>
        <taxon>Fungi</taxon>
        <taxon>Dikarya</taxon>
        <taxon>Ascomycota</taxon>
        <taxon>Pezizomycotina</taxon>
        <taxon>Sordariomycetes</taxon>
        <taxon>Xylariomycetidae</taxon>
        <taxon>Xylariales</taxon>
        <taxon>Xylariaceae</taxon>
        <taxon>Anthostomella</taxon>
    </lineage>
</organism>
<protein>
    <submittedName>
        <fullName evidence="3">Uu.00g095770.m01.CDS01</fullName>
    </submittedName>
</protein>
<evidence type="ECO:0000313" key="4">
    <source>
        <dbReference type="Proteomes" id="UP001295740"/>
    </source>
</evidence>
<keyword evidence="1" id="KW-0732">Signal</keyword>
<comment type="caution">
    <text evidence="3">The sequence shown here is derived from an EMBL/GenBank/DDBJ whole genome shotgun (WGS) entry which is preliminary data.</text>
</comment>
<proteinExistence type="predicted"/>
<evidence type="ECO:0000256" key="1">
    <source>
        <dbReference type="SAM" id="SignalP"/>
    </source>
</evidence>
<feature type="domain" description="Ecp2 effector protein-like" evidence="2">
    <location>
        <begin position="108"/>
        <end position="203"/>
    </location>
</feature>
<gene>
    <name evidence="3" type="ORF">KHLLAP_LOCUS2651</name>
</gene>
<feature type="signal peptide" evidence="1">
    <location>
        <begin position="1"/>
        <end position="28"/>
    </location>
</feature>
<keyword evidence="4" id="KW-1185">Reference proteome</keyword>
<feature type="chain" id="PRO_5042501616" evidence="1">
    <location>
        <begin position="29"/>
        <end position="224"/>
    </location>
</feature>
<dbReference type="Proteomes" id="UP001295740">
    <property type="component" value="Unassembled WGS sequence"/>
</dbReference>
<evidence type="ECO:0000259" key="2">
    <source>
        <dbReference type="Pfam" id="PF14856"/>
    </source>
</evidence>
<dbReference type="AlphaFoldDB" id="A0AAI8VC60"/>
<sequence>MQLPTTPTTPTTLALAISLATSIAGAAAQPSTANADVVELQGRHPNGSLVPVRVSTAYTRSNPDPNTKKLASRAFNKGWTADGQQHDLCGAVVFEDLSPFDAGVSAPHTPARIDDCKAVAAALQVQSSLLGGWFNISGAGYSLASGLGVVAEGGACKLGVWREDGREDSFGIGDTDVVDVLTSAWKQYGRPDGNVHVVGEGPCGPVWFGFEIYGGDNPAPPDDS</sequence>
<accession>A0AAI8VC60</accession>
<dbReference type="Pfam" id="PF14856">
    <property type="entry name" value="Hce2"/>
    <property type="match status" value="1"/>
</dbReference>